<name>A0A818ZJR3_9BILA</name>
<protein>
    <submittedName>
        <fullName evidence="2">Uncharacterized protein</fullName>
    </submittedName>
</protein>
<dbReference type="Proteomes" id="UP000681967">
    <property type="component" value="Unassembled WGS sequence"/>
</dbReference>
<dbReference type="EMBL" id="CAJOBH010076330">
    <property type="protein sequence ID" value="CAF4495956.1"/>
    <property type="molecule type" value="Genomic_DNA"/>
</dbReference>
<sequence>MESELEEDNECDSNENDDDYFHSSVEEKNKNKQTLNSVFELLGISPVTDRRHTQVLRRKIDDAYKNMLKFPGRETRREDLTRI</sequence>
<dbReference type="EMBL" id="CAJOBF010000196">
    <property type="protein sequence ID" value="CAF3770579.1"/>
    <property type="molecule type" value="Genomic_DNA"/>
</dbReference>
<proteinExistence type="predicted"/>
<evidence type="ECO:0000313" key="2">
    <source>
        <dbReference type="EMBL" id="CAF3770579.1"/>
    </source>
</evidence>
<feature type="compositionally biased region" description="Acidic residues" evidence="1">
    <location>
        <begin position="1"/>
        <end position="18"/>
    </location>
</feature>
<dbReference type="AlphaFoldDB" id="A0A818ZJR3"/>
<dbReference type="EMBL" id="CAJOBJ010003410">
    <property type="protein sequence ID" value="CAF3964457.1"/>
    <property type="molecule type" value="Genomic_DNA"/>
</dbReference>
<evidence type="ECO:0000313" key="4">
    <source>
        <dbReference type="EMBL" id="CAF4495956.1"/>
    </source>
</evidence>
<organism evidence="2 5">
    <name type="scientific">Rotaria magnacalcarata</name>
    <dbReference type="NCBI Taxonomy" id="392030"/>
    <lineage>
        <taxon>Eukaryota</taxon>
        <taxon>Metazoa</taxon>
        <taxon>Spiralia</taxon>
        <taxon>Gnathifera</taxon>
        <taxon>Rotifera</taxon>
        <taxon>Eurotatoria</taxon>
        <taxon>Bdelloidea</taxon>
        <taxon>Philodinida</taxon>
        <taxon>Philodinidae</taxon>
        <taxon>Rotaria</taxon>
    </lineage>
</organism>
<dbReference type="Proteomes" id="UP000681720">
    <property type="component" value="Unassembled WGS sequence"/>
</dbReference>
<dbReference type="Proteomes" id="UP000663842">
    <property type="component" value="Unassembled WGS sequence"/>
</dbReference>
<comment type="caution">
    <text evidence="2">The sequence shown here is derived from an EMBL/GenBank/DDBJ whole genome shotgun (WGS) entry which is preliminary data.</text>
</comment>
<feature type="region of interest" description="Disordered" evidence="1">
    <location>
        <begin position="1"/>
        <end position="28"/>
    </location>
</feature>
<evidence type="ECO:0000256" key="1">
    <source>
        <dbReference type="SAM" id="MobiDB-lite"/>
    </source>
</evidence>
<accession>A0A818ZJR3</accession>
<evidence type="ECO:0000313" key="5">
    <source>
        <dbReference type="Proteomes" id="UP000663842"/>
    </source>
</evidence>
<reference evidence="2" key="1">
    <citation type="submission" date="2021-02" db="EMBL/GenBank/DDBJ databases">
        <authorList>
            <person name="Nowell W R."/>
        </authorList>
    </citation>
    <scope>NUCLEOTIDE SEQUENCE</scope>
</reference>
<feature type="compositionally biased region" description="Basic and acidic residues" evidence="1">
    <location>
        <begin position="19"/>
        <end position="28"/>
    </location>
</feature>
<gene>
    <name evidence="4" type="ORF">BYL167_LOCUS35783</name>
    <name evidence="3" type="ORF">GIL414_LOCUS9811</name>
    <name evidence="2" type="ORF">UXM345_LOCUS3100</name>
</gene>
<evidence type="ECO:0000313" key="3">
    <source>
        <dbReference type="EMBL" id="CAF3964457.1"/>
    </source>
</evidence>
<feature type="non-terminal residue" evidence="2">
    <location>
        <position position="1"/>
    </location>
</feature>